<proteinExistence type="predicted"/>
<organism evidence="1 2">
    <name type="scientific">Forsythia ovata</name>
    <dbReference type="NCBI Taxonomy" id="205694"/>
    <lineage>
        <taxon>Eukaryota</taxon>
        <taxon>Viridiplantae</taxon>
        <taxon>Streptophyta</taxon>
        <taxon>Embryophyta</taxon>
        <taxon>Tracheophyta</taxon>
        <taxon>Spermatophyta</taxon>
        <taxon>Magnoliopsida</taxon>
        <taxon>eudicotyledons</taxon>
        <taxon>Gunneridae</taxon>
        <taxon>Pentapetalae</taxon>
        <taxon>asterids</taxon>
        <taxon>lamiids</taxon>
        <taxon>Lamiales</taxon>
        <taxon>Oleaceae</taxon>
        <taxon>Forsythieae</taxon>
        <taxon>Forsythia</taxon>
    </lineage>
</organism>
<dbReference type="Proteomes" id="UP001604277">
    <property type="component" value="Unassembled WGS sequence"/>
</dbReference>
<protein>
    <submittedName>
        <fullName evidence="1">Cytochrome</fullName>
    </submittedName>
</protein>
<accession>A0ABD1SAG2</accession>
<keyword evidence="2" id="KW-1185">Reference proteome</keyword>
<reference evidence="2" key="1">
    <citation type="submission" date="2024-07" db="EMBL/GenBank/DDBJ databases">
        <title>Two chromosome-level genome assemblies of Korean endemic species Abeliophyllum distichum and Forsythia ovata (Oleaceae).</title>
        <authorList>
            <person name="Jang H."/>
        </authorList>
    </citation>
    <scope>NUCLEOTIDE SEQUENCE [LARGE SCALE GENOMIC DNA]</scope>
</reference>
<name>A0ABD1SAG2_9LAMI</name>
<sequence>MDECVYEVIQTNIEQIQKGDILPQRCVFSMILCQMDSMQEREFGVLPTLGYGQDEDENGVFRQESPFKFTAFQEFAYRKMKIFAEILSGSFSFKLVSDENNTANYITTLTLHIDGGLHVHAAYRFRHSNPRLS</sequence>
<dbReference type="AlphaFoldDB" id="A0ABD1SAG2"/>
<dbReference type="EMBL" id="JBFOLJ010000011">
    <property type="protein sequence ID" value="KAL2496838.1"/>
    <property type="molecule type" value="Genomic_DNA"/>
</dbReference>
<comment type="caution">
    <text evidence="1">The sequence shown here is derived from an EMBL/GenBank/DDBJ whole genome shotgun (WGS) entry which is preliminary data.</text>
</comment>
<evidence type="ECO:0000313" key="2">
    <source>
        <dbReference type="Proteomes" id="UP001604277"/>
    </source>
</evidence>
<gene>
    <name evidence="1" type="ORF">Fot_40595</name>
</gene>
<evidence type="ECO:0000313" key="1">
    <source>
        <dbReference type="EMBL" id="KAL2496838.1"/>
    </source>
</evidence>